<dbReference type="InterPro" id="IPR023006">
    <property type="entry name" value="YchJ-like"/>
</dbReference>
<protein>
    <recommendedName>
        <fullName evidence="1">UPF0225 protein ATK36_6035</fullName>
    </recommendedName>
</protein>
<dbReference type="Gene3D" id="3.10.450.50">
    <property type="match status" value="1"/>
</dbReference>
<dbReference type="PANTHER" id="PTHR33747">
    <property type="entry name" value="UPF0225 PROTEIN SCO1677"/>
    <property type="match status" value="1"/>
</dbReference>
<dbReference type="PANTHER" id="PTHR33747:SF1">
    <property type="entry name" value="ADENYLATE CYCLASE-ASSOCIATED CAP C-TERMINAL DOMAIN-CONTAINING PROTEIN"/>
    <property type="match status" value="1"/>
</dbReference>
<accession>A0A2A9FHD8</accession>
<evidence type="ECO:0000256" key="1">
    <source>
        <dbReference type="HAMAP-Rule" id="MF_00612"/>
    </source>
</evidence>
<evidence type="ECO:0000313" key="3">
    <source>
        <dbReference type="EMBL" id="PFG50784.1"/>
    </source>
</evidence>
<dbReference type="InterPro" id="IPR032710">
    <property type="entry name" value="NTF2-like_dom_sf"/>
</dbReference>
<reference evidence="3 4" key="1">
    <citation type="submission" date="2017-10" db="EMBL/GenBank/DDBJ databases">
        <title>Sequencing the genomes of 1000 actinobacteria strains.</title>
        <authorList>
            <person name="Klenk H.-P."/>
        </authorList>
    </citation>
    <scope>NUCLEOTIDE SEQUENCE [LARGE SCALE GENOMIC DNA]</scope>
    <source>
        <strain evidence="3 4">DSM 46092</strain>
    </source>
</reference>
<comment type="caution">
    <text evidence="3">The sequence shown here is derived from an EMBL/GenBank/DDBJ whole genome shotgun (WGS) entry which is preliminary data.</text>
</comment>
<organism evidence="3 4">
    <name type="scientific">Amycolatopsis sulphurea</name>
    <dbReference type="NCBI Taxonomy" id="76022"/>
    <lineage>
        <taxon>Bacteria</taxon>
        <taxon>Bacillati</taxon>
        <taxon>Actinomycetota</taxon>
        <taxon>Actinomycetes</taxon>
        <taxon>Pseudonocardiales</taxon>
        <taxon>Pseudonocardiaceae</taxon>
        <taxon>Amycolatopsis</taxon>
    </lineage>
</organism>
<evidence type="ECO:0000259" key="2">
    <source>
        <dbReference type="Pfam" id="PF17775"/>
    </source>
</evidence>
<comment type="similarity">
    <text evidence="1">Belongs to the UPF0225 family.</text>
</comment>
<dbReference type="Proteomes" id="UP000243542">
    <property type="component" value="Unassembled WGS sequence"/>
</dbReference>
<name>A0A2A9FHD8_9PSEU</name>
<keyword evidence="4" id="KW-1185">Reference proteome</keyword>
<dbReference type="HAMAP" id="MF_00612">
    <property type="entry name" value="UPF0225"/>
    <property type="match status" value="1"/>
</dbReference>
<dbReference type="RefSeq" id="WP_098514452.1">
    <property type="nucleotide sequence ID" value="NZ_JBIAKZ010000027.1"/>
</dbReference>
<dbReference type="SUPFAM" id="SSF54427">
    <property type="entry name" value="NTF2-like"/>
    <property type="match status" value="1"/>
</dbReference>
<dbReference type="InterPro" id="IPR048469">
    <property type="entry name" value="YchJ-like_M"/>
</dbReference>
<feature type="domain" description="YchJ-like middle NTF2-like" evidence="2">
    <location>
        <begin position="28"/>
        <end position="121"/>
    </location>
</feature>
<proteinExistence type="inferred from homology"/>
<evidence type="ECO:0000313" key="4">
    <source>
        <dbReference type="Proteomes" id="UP000243542"/>
    </source>
</evidence>
<sequence>MASCPCGLPETYDACCGPFHRGEQHAPTAERLMRSRYSAFAVGDRDYLLDTWHPDTRPRRLRLDPGQEWLRLEVLGHTGGSLLANEGTVEFRAYYRHRGQDDVLHENSRFVREAGRWYYVAAL</sequence>
<dbReference type="Pfam" id="PF17775">
    <property type="entry name" value="YchJ_M-like"/>
    <property type="match status" value="1"/>
</dbReference>
<dbReference type="EMBL" id="PDJK01000002">
    <property type="protein sequence ID" value="PFG50784.1"/>
    <property type="molecule type" value="Genomic_DNA"/>
</dbReference>
<dbReference type="AlphaFoldDB" id="A0A2A9FHD8"/>
<gene>
    <name evidence="3" type="ORF">ATK36_6035</name>
</gene>